<name>A0A3B0AE57_9ACTN</name>
<accession>A0A3B0AE57</accession>
<proteinExistence type="predicted"/>
<feature type="region of interest" description="Disordered" evidence="1">
    <location>
        <begin position="358"/>
        <end position="453"/>
    </location>
</feature>
<feature type="compositionally biased region" description="Gly residues" evidence="1">
    <location>
        <begin position="382"/>
        <end position="423"/>
    </location>
</feature>
<dbReference type="RefSeq" id="WP_120778784.1">
    <property type="nucleotide sequence ID" value="NZ_JBHLUP010000009.1"/>
</dbReference>
<dbReference type="OrthoDB" id="3390360at2"/>
<reference evidence="2 3" key="1">
    <citation type="journal article" date="2015" name="Int. J. Syst. Evol. Microbiol.">
        <title>Micromonospora costi sp. nov., isolated from a leaf of Costus speciosus.</title>
        <authorList>
            <person name="Thawai C."/>
        </authorList>
    </citation>
    <scope>NUCLEOTIDE SEQUENCE [LARGE SCALE GENOMIC DNA]</scope>
    <source>
        <strain evidence="2 3">CS1-12</strain>
    </source>
</reference>
<feature type="compositionally biased region" description="Gly residues" evidence="1">
    <location>
        <begin position="267"/>
        <end position="278"/>
    </location>
</feature>
<feature type="compositionally biased region" description="Gly residues" evidence="1">
    <location>
        <begin position="358"/>
        <end position="375"/>
    </location>
</feature>
<organism evidence="2 3">
    <name type="scientific">Micromonospora costi</name>
    <dbReference type="NCBI Taxonomy" id="1530042"/>
    <lineage>
        <taxon>Bacteria</taxon>
        <taxon>Bacillati</taxon>
        <taxon>Actinomycetota</taxon>
        <taxon>Actinomycetes</taxon>
        <taxon>Micromonosporales</taxon>
        <taxon>Micromonosporaceae</taxon>
        <taxon>Micromonospora</taxon>
    </lineage>
</organism>
<dbReference type="Gene3D" id="1.20.1260.20">
    <property type="entry name" value="PPE superfamily"/>
    <property type="match status" value="1"/>
</dbReference>
<dbReference type="AlphaFoldDB" id="A0A3B0AE57"/>
<feature type="region of interest" description="Disordered" evidence="1">
    <location>
        <begin position="183"/>
        <end position="278"/>
    </location>
</feature>
<evidence type="ECO:0000313" key="2">
    <source>
        <dbReference type="EMBL" id="RKN58623.1"/>
    </source>
</evidence>
<dbReference type="InterPro" id="IPR038332">
    <property type="entry name" value="PPE_sf"/>
</dbReference>
<evidence type="ECO:0000313" key="3">
    <source>
        <dbReference type="Proteomes" id="UP000279968"/>
    </source>
</evidence>
<feature type="compositionally biased region" description="Polar residues" evidence="1">
    <location>
        <begin position="189"/>
        <end position="201"/>
    </location>
</feature>
<gene>
    <name evidence="2" type="ORF">D7193_08870</name>
</gene>
<comment type="caution">
    <text evidence="2">The sequence shown here is derived from an EMBL/GenBank/DDBJ whole genome shotgun (WGS) entry which is preliminary data.</text>
</comment>
<evidence type="ECO:0000256" key="1">
    <source>
        <dbReference type="SAM" id="MobiDB-lite"/>
    </source>
</evidence>
<sequence length="453" mass="44327">MGDKSWEEMAREVLVAGRPADVQSAALGWKELVKNLGEVKESLEKNVKDLGAVWKGPAYEAFKSHIEGLAKQAGNLQDDIDKPGRGKVSIVTTLETAARQLESAQNEMPIPAACVGDVLAARNGEITLGIGMFETKVKADLMGSWPVEQLGKLGDWVTGWFSDKEGEARKVYDEVNGHFRDRTMEAPGRTSTYGQDNTTPEVPNLDTGGGNKGNIGSVPNLGDKMPKTPGVGDMPTVKPEGLPETAKPPGIGSGAHPDLSNNYPSTGGVGSGGGAGGYPSTGGLPGDYGTGLAGAGGGTGTMPGLGSGGLGTSGLGSGGGLGGGGLGGGAGAIPGGGALGRAVSPGMPPMMGGGMAGAGAGGARGGGRGMGGRPGAGMMPGMAGGAGAGAGRGAGGKGGPGARGAGARGGGIAGMGGGHGAGYGEEESARNTWLEEDEDVWGADEGGTPGILR</sequence>
<dbReference type="Proteomes" id="UP000279968">
    <property type="component" value="Unassembled WGS sequence"/>
</dbReference>
<protein>
    <submittedName>
        <fullName evidence="2">Uncharacterized protein</fullName>
    </submittedName>
</protein>
<keyword evidence="3" id="KW-1185">Reference proteome</keyword>
<dbReference type="EMBL" id="RBAN01000001">
    <property type="protein sequence ID" value="RKN58623.1"/>
    <property type="molecule type" value="Genomic_DNA"/>
</dbReference>
<feature type="compositionally biased region" description="Gly residues" evidence="1">
    <location>
        <begin position="444"/>
        <end position="453"/>
    </location>
</feature>